<feature type="compositionally biased region" description="Basic and acidic residues" evidence="1">
    <location>
        <begin position="366"/>
        <end position="377"/>
    </location>
</feature>
<sequence length="411" mass="45994">MTSQTPFLAAGLPGLTFGMSLGRGLSIQLDPQEEVVIPELEVQTEVDECFIQNSNVPHAMLVIHIHALHDLVVNSFDSSSEVIVYVSLDVGSVRKATAQKTYHTKNNSTVIFNEVKYFPVVVNPSPKADMNKITILVFACKVGEESAVTVSKHKMIGKYETNIQKLLKVMVCKEESSLLNKKGNIAGKIELEYGIMYGSFGYGQSHQLKSTTHSAKEITKMCLFPRLPPVDQTEFRGTAIFPRKLKNPSFIKLEDEAVDLEPDISSTKGEPSLHCPDFPLLKQNMQRLGQLREVMHKQSTRTKRIYFLDKLLQDNSGVATEEDDNSDDETNKHDGRSVIPPALALLMNATKFFSDAPGINKRRKPSKESQSDEESRSRSQSVQPGNSKDFERIRDRIFAQRRKSLAPSPLQ</sequence>
<protein>
    <recommendedName>
        <fullName evidence="2">C2 domain-containing protein</fullName>
    </recommendedName>
</protein>
<dbReference type="InterPro" id="IPR000008">
    <property type="entry name" value="C2_dom"/>
</dbReference>
<feature type="region of interest" description="Disordered" evidence="1">
    <location>
        <begin position="356"/>
        <end position="411"/>
    </location>
</feature>
<evidence type="ECO:0000256" key="1">
    <source>
        <dbReference type="SAM" id="MobiDB-lite"/>
    </source>
</evidence>
<keyword evidence="4" id="KW-1185">Reference proteome</keyword>
<dbReference type="AlphaFoldDB" id="A0A7M5VFR7"/>
<dbReference type="EnsemblMetazoa" id="CLYHEMT011114.2">
    <property type="protein sequence ID" value="CLYHEMP011114.2"/>
    <property type="gene ID" value="CLYHEMG011114"/>
</dbReference>
<dbReference type="PROSITE" id="PS50004">
    <property type="entry name" value="C2"/>
    <property type="match status" value="1"/>
</dbReference>
<evidence type="ECO:0000259" key="2">
    <source>
        <dbReference type="PROSITE" id="PS50004"/>
    </source>
</evidence>
<proteinExistence type="predicted"/>
<dbReference type="InterPro" id="IPR035892">
    <property type="entry name" value="C2_domain_sf"/>
</dbReference>
<feature type="region of interest" description="Disordered" evidence="1">
    <location>
        <begin position="317"/>
        <end position="336"/>
    </location>
</feature>
<feature type="domain" description="C2" evidence="2">
    <location>
        <begin position="36"/>
        <end position="176"/>
    </location>
</feature>
<organism evidence="3 4">
    <name type="scientific">Clytia hemisphaerica</name>
    <dbReference type="NCBI Taxonomy" id="252671"/>
    <lineage>
        <taxon>Eukaryota</taxon>
        <taxon>Metazoa</taxon>
        <taxon>Cnidaria</taxon>
        <taxon>Hydrozoa</taxon>
        <taxon>Hydroidolina</taxon>
        <taxon>Leptothecata</taxon>
        <taxon>Obeliida</taxon>
        <taxon>Clytiidae</taxon>
        <taxon>Clytia</taxon>
    </lineage>
</organism>
<evidence type="ECO:0000313" key="3">
    <source>
        <dbReference type="EnsemblMetazoa" id="CLYHEMP011114.2"/>
    </source>
</evidence>
<dbReference type="OrthoDB" id="2144823at2759"/>
<accession>A0A7M5VFR7</accession>
<dbReference type="GeneID" id="136815154"/>
<dbReference type="Gene3D" id="2.60.40.150">
    <property type="entry name" value="C2 domain"/>
    <property type="match status" value="1"/>
</dbReference>
<reference evidence="3" key="1">
    <citation type="submission" date="2021-01" db="UniProtKB">
        <authorList>
            <consortium name="EnsemblMetazoa"/>
        </authorList>
    </citation>
    <scope>IDENTIFICATION</scope>
</reference>
<dbReference type="RefSeq" id="XP_066927706.1">
    <property type="nucleotide sequence ID" value="XM_067071605.1"/>
</dbReference>
<dbReference type="SUPFAM" id="SSF49562">
    <property type="entry name" value="C2 domain (Calcium/lipid-binding domain, CaLB)"/>
    <property type="match status" value="1"/>
</dbReference>
<name>A0A7M5VFR7_9CNID</name>
<dbReference type="Proteomes" id="UP000594262">
    <property type="component" value="Unplaced"/>
</dbReference>
<feature type="compositionally biased region" description="Basic and acidic residues" evidence="1">
    <location>
        <begin position="388"/>
        <end position="398"/>
    </location>
</feature>
<evidence type="ECO:0000313" key="4">
    <source>
        <dbReference type="Proteomes" id="UP000594262"/>
    </source>
</evidence>